<dbReference type="EMBL" id="AVOT02049464">
    <property type="protein sequence ID" value="MBW0544619.1"/>
    <property type="molecule type" value="Genomic_DNA"/>
</dbReference>
<gene>
    <name evidence="1" type="ORF">O181_084334</name>
</gene>
<keyword evidence="2" id="KW-1185">Reference proteome</keyword>
<proteinExistence type="predicted"/>
<dbReference type="Proteomes" id="UP000765509">
    <property type="component" value="Unassembled WGS sequence"/>
</dbReference>
<organism evidence="1 2">
    <name type="scientific">Austropuccinia psidii MF-1</name>
    <dbReference type="NCBI Taxonomy" id="1389203"/>
    <lineage>
        <taxon>Eukaryota</taxon>
        <taxon>Fungi</taxon>
        <taxon>Dikarya</taxon>
        <taxon>Basidiomycota</taxon>
        <taxon>Pucciniomycotina</taxon>
        <taxon>Pucciniomycetes</taxon>
        <taxon>Pucciniales</taxon>
        <taxon>Sphaerophragmiaceae</taxon>
        <taxon>Austropuccinia</taxon>
    </lineage>
</organism>
<accession>A0A9Q3FSY4</accession>
<evidence type="ECO:0000313" key="2">
    <source>
        <dbReference type="Proteomes" id="UP000765509"/>
    </source>
</evidence>
<comment type="caution">
    <text evidence="1">The sequence shown here is derived from an EMBL/GenBank/DDBJ whole genome shotgun (WGS) entry which is preliminary data.</text>
</comment>
<sequence>MGHMSENRTQEGIFSTAWWLKWEQDLSEYISSRTIFQKANRSHGKRYALLQKIEEPMHPWEIITVHSVTGKTTAILKKGCSTLLPVDYLKKNLLSVNPKAKDLQKMWKTAFEKAEKCIVEAELYNKQIYENSHQEPAFKKRIPIPDLNTELQ</sequence>
<protein>
    <submittedName>
        <fullName evidence="1">Uncharacterized protein</fullName>
    </submittedName>
</protein>
<name>A0A9Q3FSY4_9BASI</name>
<dbReference type="AlphaFoldDB" id="A0A9Q3FSY4"/>
<reference evidence="1" key="1">
    <citation type="submission" date="2021-03" db="EMBL/GenBank/DDBJ databases">
        <title>Draft genome sequence of rust myrtle Austropuccinia psidii MF-1, a brazilian biotype.</title>
        <authorList>
            <person name="Quecine M.C."/>
            <person name="Pachon D.M.R."/>
            <person name="Bonatelli M.L."/>
            <person name="Correr F.H."/>
            <person name="Franceschini L.M."/>
            <person name="Leite T.F."/>
            <person name="Margarido G.R.A."/>
            <person name="Almeida C.A."/>
            <person name="Ferrarezi J.A."/>
            <person name="Labate C.A."/>
        </authorList>
    </citation>
    <scope>NUCLEOTIDE SEQUENCE</scope>
    <source>
        <strain evidence="1">MF-1</strain>
    </source>
</reference>
<evidence type="ECO:0000313" key="1">
    <source>
        <dbReference type="EMBL" id="MBW0544619.1"/>
    </source>
</evidence>